<keyword evidence="2" id="KW-1003">Cell membrane</keyword>
<keyword evidence="4 9" id="KW-0812">Transmembrane</keyword>
<proteinExistence type="predicted"/>
<evidence type="ECO:0000256" key="2">
    <source>
        <dbReference type="ARBA" id="ARBA00022475"/>
    </source>
</evidence>
<dbReference type="GO" id="GO:0071555">
    <property type="term" value="P:cell wall organization"/>
    <property type="evidence" value="ECO:0007669"/>
    <property type="project" value="TreeGrafter"/>
</dbReference>
<dbReference type="CDD" id="cd06853">
    <property type="entry name" value="GT_WecA_like"/>
    <property type="match status" value="1"/>
</dbReference>
<evidence type="ECO:0000256" key="9">
    <source>
        <dbReference type="SAM" id="Phobius"/>
    </source>
</evidence>
<feature type="transmembrane region" description="Helical" evidence="9">
    <location>
        <begin position="111"/>
        <end position="131"/>
    </location>
</feature>
<feature type="transmembrane region" description="Helical" evidence="9">
    <location>
        <begin position="48"/>
        <end position="70"/>
    </location>
</feature>
<dbReference type="GO" id="GO:0016780">
    <property type="term" value="F:phosphotransferase activity, for other substituted phosphate groups"/>
    <property type="evidence" value="ECO:0007669"/>
    <property type="project" value="InterPro"/>
</dbReference>
<dbReference type="GO" id="GO:0046872">
    <property type="term" value="F:metal ion binding"/>
    <property type="evidence" value="ECO:0007669"/>
    <property type="project" value="UniProtKB-KW"/>
</dbReference>
<evidence type="ECO:0000256" key="6">
    <source>
        <dbReference type="ARBA" id="ARBA00023136"/>
    </source>
</evidence>
<dbReference type="Proteomes" id="UP000540685">
    <property type="component" value="Unassembled WGS sequence"/>
</dbReference>
<keyword evidence="7" id="KW-0460">Magnesium</keyword>
<comment type="subcellular location">
    <subcellularLocation>
        <location evidence="1">Cell membrane</location>
        <topology evidence="1">Multi-pass membrane protein</topology>
    </subcellularLocation>
</comment>
<keyword evidence="11" id="KW-1185">Reference proteome</keyword>
<evidence type="ECO:0000256" key="7">
    <source>
        <dbReference type="PIRSR" id="PIRSR600715-1"/>
    </source>
</evidence>
<comment type="caution">
    <text evidence="10">The sequence shown here is derived from an EMBL/GenBank/DDBJ whole genome shotgun (WGS) entry which is preliminary data.</text>
</comment>
<feature type="transmembrane region" description="Helical" evidence="9">
    <location>
        <begin position="316"/>
        <end position="335"/>
    </location>
</feature>
<gene>
    <name evidence="10" type="ORF">F4562_002180</name>
</gene>
<dbReference type="RefSeq" id="WP_184539076.1">
    <property type="nucleotide sequence ID" value="NZ_JACHMP010000001.1"/>
</dbReference>
<dbReference type="PANTHER" id="PTHR22926:SF3">
    <property type="entry name" value="UNDECAPRENYL-PHOSPHATE ALPHA-N-ACETYLGLUCOSAMINYL 1-PHOSPHATE TRANSFERASE"/>
    <property type="match status" value="1"/>
</dbReference>
<dbReference type="GO" id="GO:0005886">
    <property type="term" value="C:plasma membrane"/>
    <property type="evidence" value="ECO:0007669"/>
    <property type="project" value="UniProtKB-SubCell"/>
</dbReference>
<feature type="transmembrane region" description="Helical" evidence="9">
    <location>
        <begin position="137"/>
        <end position="160"/>
    </location>
</feature>
<evidence type="ECO:0000256" key="4">
    <source>
        <dbReference type="ARBA" id="ARBA00022692"/>
    </source>
</evidence>
<comment type="cofactor">
    <cofactor evidence="7">
        <name>Mg(2+)</name>
        <dbReference type="ChEBI" id="CHEBI:18420"/>
    </cofactor>
</comment>
<organism evidence="10 11">
    <name type="scientific">Streptosporangium becharense</name>
    <dbReference type="NCBI Taxonomy" id="1816182"/>
    <lineage>
        <taxon>Bacteria</taxon>
        <taxon>Bacillati</taxon>
        <taxon>Actinomycetota</taxon>
        <taxon>Actinomycetes</taxon>
        <taxon>Streptosporangiales</taxon>
        <taxon>Streptosporangiaceae</taxon>
        <taxon>Streptosporangium</taxon>
    </lineage>
</organism>
<dbReference type="Pfam" id="PF00953">
    <property type="entry name" value="Glycos_transf_4"/>
    <property type="match status" value="1"/>
</dbReference>
<reference evidence="10 11" key="1">
    <citation type="submission" date="2020-08" db="EMBL/GenBank/DDBJ databases">
        <title>Sequencing the genomes of 1000 actinobacteria strains.</title>
        <authorList>
            <person name="Klenk H.-P."/>
        </authorList>
    </citation>
    <scope>NUCLEOTIDE SEQUENCE [LARGE SCALE GENOMIC DNA]</scope>
    <source>
        <strain evidence="10 11">DSM 46887</strain>
    </source>
</reference>
<evidence type="ECO:0000256" key="5">
    <source>
        <dbReference type="ARBA" id="ARBA00022989"/>
    </source>
</evidence>
<name>A0A7W9MG87_9ACTN</name>
<dbReference type="InterPro" id="IPR000715">
    <property type="entry name" value="Glycosyl_transferase_4"/>
</dbReference>
<evidence type="ECO:0000256" key="3">
    <source>
        <dbReference type="ARBA" id="ARBA00022679"/>
    </source>
</evidence>
<feature type="transmembrane region" description="Helical" evidence="9">
    <location>
        <begin position="198"/>
        <end position="218"/>
    </location>
</feature>
<feature type="transmembrane region" description="Helical" evidence="9">
    <location>
        <begin position="341"/>
        <end position="359"/>
    </location>
</feature>
<evidence type="ECO:0000313" key="10">
    <source>
        <dbReference type="EMBL" id="MBB5819118.1"/>
    </source>
</evidence>
<evidence type="ECO:0000256" key="1">
    <source>
        <dbReference type="ARBA" id="ARBA00004651"/>
    </source>
</evidence>
<feature type="transmembrane region" description="Helical" evidence="9">
    <location>
        <begin position="82"/>
        <end position="99"/>
    </location>
</feature>
<dbReference type="GO" id="GO:0044038">
    <property type="term" value="P:cell wall macromolecule biosynthetic process"/>
    <property type="evidence" value="ECO:0007669"/>
    <property type="project" value="TreeGrafter"/>
</dbReference>
<keyword evidence="3 10" id="KW-0808">Transferase</keyword>
<sequence>MREYLLMALVAAAATYLLVPLVRVFAVRIGAMPEVRDRDVHTTPTPRLGGLAMYGGLVAGLLIAGKLPYAGGKLAAEGDGKTVIALIVAGGIITVTGFLDDWWGMDALIKLAGQVGAAGVLVAFGVSLPWLPWPSSLGGTVVLDPTLGALITIMIVVVMINAVNFVDGLDGLAAGIVGIAAMATWTYSVALSRDFGDTSINVTAAITSVLIGVCLGFLPHNFHPAKIFMGDTGAMLIGLVLASTMITVTPLETSSINSFPVILPLLVPVAILVLPLLDLVMAVIRRTSKGLSPFAPDRGHLHHRLLDIGHSHRRSVLIMYAWTFLFAFAVVALSIEGVPLILFPLTVLLAVGVLVMMALPRWRARRDVVGVAGAGEPGADPATTAATSAATTPSQAPRQPAAPGHPDDRASFGREAPGGPAGARPAPGRPAPGGGGADHPGSGRPPADRLVAGRPPADRLVAGRPPADHSAAGRPPVGGRSIFERPADRPAPNRPVDRPAPDWPPADRPASGRPPASRPAGGRSPADRPASDWPPADRTAAGWPAADRAASGRPASGLPPADRPVPDRPADQARPDRRDRPADGPPQVRPHPYPPEDPAARPVVGDDATKVSGLPDLSLSAPRPGFSNPETPI</sequence>
<feature type="transmembrane region" description="Helical" evidence="9">
    <location>
        <begin position="6"/>
        <end position="27"/>
    </location>
</feature>
<feature type="compositionally biased region" description="Low complexity" evidence="8">
    <location>
        <begin position="508"/>
        <end position="524"/>
    </location>
</feature>
<evidence type="ECO:0000256" key="8">
    <source>
        <dbReference type="SAM" id="MobiDB-lite"/>
    </source>
</evidence>
<feature type="compositionally biased region" description="Pro residues" evidence="8">
    <location>
        <begin position="583"/>
        <end position="597"/>
    </location>
</feature>
<protein>
    <submittedName>
        <fullName evidence="10">UDP-N-acetylmuramyl pentapeptide phosphotransferase/UDP-N-acetylglucosamine-1-phosphate transferase</fullName>
    </submittedName>
</protein>
<feature type="transmembrane region" description="Helical" evidence="9">
    <location>
        <begin position="230"/>
        <end position="249"/>
    </location>
</feature>
<keyword evidence="5 9" id="KW-1133">Transmembrane helix</keyword>
<feature type="compositionally biased region" description="Low complexity" evidence="8">
    <location>
        <begin position="413"/>
        <end position="426"/>
    </location>
</feature>
<feature type="transmembrane region" description="Helical" evidence="9">
    <location>
        <begin position="172"/>
        <end position="192"/>
    </location>
</feature>
<dbReference type="PANTHER" id="PTHR22926">
    <property type="entry name" value="PHOSPHO-N-ACETYLMURAMOYL-PENTAPEPTIDE-TRANSFERASE"/>
    <property type="match status" value="1"/>
</dbReference>
<dbReference type="EMBL" id="JACHMP010000001">
    <property type="protein sequence ID" value="MBB5819118.1"/>
    <property type="molecule type" value="Genomic_DNA"/>
</dbReference>
<feature type="compositionally biased region" description="Low complexity" evidence="8">
    <location>
        <begin position="377"/>
        <end position="397"/>
    </location>
</feature>
<feature type="transmembrane region" description="Helical" evidence="9">
    <location>
        <begin position="261"/>
        <end position="284"/>
    </location>
</feature>
<evidence type="ECO:0000313" key="11">
    <source>
        <dbReference type="Proteomes" id="UP000540685"/>
    </source>
</evidence>
<keyword evidence="7" id="KW-0479">Metal-binding</keyword>
<feature type="binding site" evidence="7">
    <location>
        <position position="164"/>
    </location>
    <ligand>
        <name>Mg(2+)</name>
        <dbReference type="ChEBI" id="CHEBI:18420"/>
    </ligand>
</feature>
<dbReference type="AlphaFoldDB" id="A0A7W9MG87"/>
<feature type="compositionally biased region" description="Basic and acidic residues" evidence="8">
    <location>
        <begin position="564"/>
        <end position="582"/>
    </location>
</feature>
<keyword evidence="6 9" id="KW-0472">Membrane</keyword>
<dbReference type="GO" id="GO:0009103">
    <property type="term" value="P:lipopolysaccharide biosynthetic process"/>
    <property type="evidence" value="ECO:0007669"/>
    <property type="project" value="TreeGrafter"/>
</dbReference>
<feature type="region of interest" description="Disordered" evidence="8">
    <location>
        <begin position="375"/>
        <end position="633"/>
    </location>
</feature>
<accession>A0A7W9MG87</accession>
<feature type="binding site" evidence="7">
    <location>
        <position position="231"/>
    </location>
    <ligand>
        <name>Mg(2+)</name>
        <dbReference type="ChEBI" id="CHEBI:18420"/>
    </ligand>
</feature>